<dbReference type="Gene3D" id="3.90.1720.10">
    <property type="entry name" value="endopeptidase domain like (from Nostoc punctiforme)"/>
    <property type="match status" value="1"/>
</dbReference>
<dbReference type="Pfam" id="PF00877">
    <property type="entry name" value="NLPC_P60"/>
    <property type="match status" value="1"/>
</dbReference>
<dbReference type="InterPro" id="IPR038765">
    <property type="entry name" value="Papain-like_cys_pep_sf"/>
</dbReference>
<dbReference type="PANTHER" id="PTHR47053">
    <property type="entry name" value="MUREIN DD-ENDOPEPTIDASE MEPH-RELATED"/>
    <property type="match status" value="1"/>
</dbReference>
<reference evidence="7" key="1">
    <citation type="submission" date="2022-10" db="EMBL/GenBank/DDBJ databases">
        <title>The WGS of Solirubrobacter ginsenosidimutans DSM 21036.</title>
        <authorList>
            <person name="Jiang Z."/>
        </authorList>
    </citation>
    <scope>NUCLEOTIDE SEQUENCE</scope>
    <source>
        <strain evidence="7">DSM 21036</strain>
    </source>
</reference>
<dbReference type="InterPro" id="IPR000064">
    <property type="entry name" value="NLP_P60_dom"/>
</dbReference>
<protein>
    <submittedName>
        <fullName evidence="7">C40 family peptidase</fullName>
    </submittedName>
</protein>
<keyword evidence="8" id="KW-1185">Reference proteome</keyword>
<dbReference type="EMBL" id="JAPDOD010000043">
    <property type="protein sequence ID" value="MDA0165182.1"/>
    <property type="molecule type" value="Genomic_DNA"/>
</dbReference>
<evidence type="ECO:0000256" key="5">
    <source>
        <dbReference type="SAM" id="SignalP"/>
    </source>
</evidence>
<dbReference type="InterPro" id="IPR051202">
    <property type="entry name" value="Peptidase_C40"/>
</dbReference>
<evidence type="ECO:0000313" key="7">
    <source>
        <dbReference type="EMBL" id="MDA0165182.1"/>
    </source>
</evidence>
<dbReference type="PANTHER" id="PTHR47053:SF1">
    <property type="entry name" value="MUREIN DD-ENDOPEPTIDASE MEPH-RELATED"/>
    <property type="match status" value="1"/>
</dbReference>
<feature type="signal peptide" evidence="5">
    <location>
        <begin position="1"/>
        <end position="26"/>
    </location>
</feature>
<evidence type="ECO:0000256" key="2">
    <source>
        <dbReference type="ARBA" id="ARBA00022670"/>
    </source>
</evidence>
<accession>A0A9X3S537</accession>
<keyword evidence="4" id="KW-0788">Thiol protease</keyword>
<evidence type="ECO:0000313" key="8">
    <source>
        <dbReference type="Proteomes" id="UP001149140"/>
    </source>
</evidence>
<dbReference type="RefSeq" id="WP_270044439.1">
    <property type="nucleotide sequence ID" value="NZ_JAPDOD010000043.1"/>
</dbReference>
<comment type="similarity">
    <text evidence="1">Belongs to the peptidase C40 family.</text>
</comment>
<sequence>MPRHWRRLVPLTALIACALPRAGASAAPLPVPELPVVPVEREVDRAAQAATARALAMRSQARAAQAQEEGDVVRVAEAQIGDGYAWGGSGPDAFDCSGLTAYAYARAAGVKLPHTSQGQAALGHPVERDDIRRGDLVFFSTAGAGASHVGIATGKRTVVSATNAGVIEHATDDAYWGAHYVGARRLR</sequence>
<evidence type="ECO:0000256" key="1">
    <source>
        <dbReference type="ARBA" id="ARBA00007074"/>
    </source>
</evidence>
<keyword evidence="5" id="KW-0732">Signal</keyword>
<dbReference type="Proteomes" id="UP001149140">
    <property type="component" value="Unassembled WGS sequence"/>
</dbReference>
<dbReference type="GO" id="GO:0008234">
    <property type="term" value="F:cysteine-type peptidase activity"/>
    <property type="evidence" value="ECO:0007669"/>
    <property type="project" value="UniProtKB-KW"/>
</dbReference>
<proteinExistence type="inferred from homology"/>
<feature type="domain" description="NlpC/P60" evidence="6">
    <location>
        <begin position="66"/>
        <end position="187"/>
    </location>
</feature>
<evidence type="ECO:0000259" key="6">
    <source>
        <dbReference type="PROSITE" id="PS51935"/>
    </source>
</evidence>
<evidence type="ECO:0000256" key="4">
    <source>
        <dbReference type="ARBA" id="ARBA00022807"/>
    </source>
</evidence>
<name>A0A9X3S537_9ACTN</name>
<keyword evidence="2" id="KW-0645">Protease</keyword>
<organism evidence="7 8">
    <name type="scientific">Solirubrobacter ginsenosidimutans</name>
    <dbReference type="NCBI Taxonomy" id="490573"/>
    <lineage>
        <taxon>Bacteria</taxon>
        <taxon>Bacillati</taxon>
        <taxon>Actinomycetota</taxon>
        <taxon>Thermoleophilia</taxon>
        <taxon>Solirubrobacterales</taxon>
        <taxon>Solirubrobacteraceae</taxon>
        <taxon>Solirubrobacter</taxon>
    </lineage>
</organism>
<dbReference type="GO" id="GO:0006508">
    <property type="term" value="P:proteolysis"/>
    <property type="evidence" value="ECO:0007669"/>
    <property type="project" value="UniProtKB-KW"/>
</dbReference>
<comment type="caution">
    <text evidence="7">The sequence shown here is derived from an EMBL/GenBank/DDBJ whole genome shotgun (WGS) entry which is preliminary data.</text>
</comment>
<keyword evidence="3" id="KW-0378">Hydrolase</keyword>
<dbReference type="PROSITE" id="PS51935">
    <property type="entry name" value="NLPC_P60"/>
    <property type="match status" value="1"/>
</dbReference>
<evidence type="ECO:0000256" key="3">
    <source>
        <dbReference type="ARBA" id="ARBA00022801"/>
    </source>
</evidence>
<dbReference type="SUPFAM" id="SSF54001">
    <property type="entry name" value="Cysteine proteinases"/>
    <property type="match status" value="1"/>
</dbReference>
<dbReference type="AlphaFoldDB" id="A0A9X3S537"/>
<gene>
    <name evidence="7" type="ORF">OM076_33240</name>
</gene>
<feature type="chain" id="PRO_5040994772" evidence="5">
    <location>
        <begin position="27"/>
        <end position="187"/>
    </location>
</feature>